<gene>
    <name evidence="2" type="ORF">O3P69_019827</name>
</gene>
<evidence type="ECO:0000313" key="2">
    <source>
        <dbReference type="EMBL" id="KAK8371850.1"/>
    </source>
</evidence>
<dbReference type="AlphaFoldDB" id="A0AAW0SAH4"/>
<evidence type="ECO:0000256" key="1">
    <source>
        <dbReference type="SAM" id="MobiDB-lite"/>
    </source>
</evidence>
<keyword evidence="3" id="KW-1185">Reference proteome</keyword>
<feature type="compositionally biased region" description="Low complexity" evidence="1">
    <location>
        <begin position="68"/>
        <end position="79"/>
    </location>
</feature>
<sequence length="178" mass="19596">MGPSVAAANRQHCILLMTRRLPVVARKEHKFMYNNILLYERVSEGYGRQYGDPPYGGGRSSQEYSCDRSSSGGRSQGRGLMSKPWEGEMVPGSGRVAGQGAAGDGHCSGTSWHMDNLESELPLNILNAVLTNKEKAQWARLGRQTEEEDGLGRPVLWVWLWHPTHPPDAPTLTALAQP</sequence>
<reference evidence="2 3" key="1">
    <citation type="submission" date="2023-03" db="EMBL/GenBank/DDBJ databases">
        <title>High-quality genome of Scylla paramamosain provides insights in environmental adaptation.</title>
        <authorList>
            <person name="Zhang L."/>
        </authorList>
    </citation>
    <scope>NUCLEOTIDE SEQUENCE [LARGE SCALE GENOMIC DNA]</scope>
    <source>
        <strain evidence="2">LZ_2023a</strain>
        <tissue evidence="2">Muscle</tissue>
    </source>
</reference>
<comment type="caution">
    <text evidence="2">The sequence shown here is derived from an EMBL/GenBank/DDBJ whole genome shotgun (WGS) entry which is preliminary data.</text>
</comment>
<feature type="region of interest" description="Disordered" evidence="1">
    <location>
        <begin position="50"/>
        <end position="87"/>
    </location>
</feature>
<dbReference type="Proteomes" id="UP001487740">
    <property type="component" value="Unassembled WGS sequence"/>
</dbReference>
<dbReference type="EMBL" id="JARAKH010006403">
    <property type="protein sequence ID" value="KAK8371850.1"/>
    <property type="molecule type" value="Genomic_DNA"/>
</dbReference>
<accession>A0AAW0SAH4</accession>
<evidence type="ECO:0000313" key="3">
    <source>
        <dbReference type="Proteomes" id="UP001487740"/>
    </source>
</evidence>
<proteinExistence type="predicted"/>
<name>A0AAW0SAH4_SCYPA</name>
<protein>
    <submittedName>
        <fullName evidence="2">Uncharacterized protein</fullName>
    </submittedName>
</protein>
<organism evidence="2 3">
    <name type="scientific">Scylla paramamosain</name>
    <name type="common">Mud crab</name>
    <dbReference type="NCBI Taxonomy" id="85552"/>
    <lineage>
        <taxon>Eukaryota</taxon>
        <taxon>Metazoa</taxon>
        <taxon>Ecdysozoa</taxon>
        <taxon>Arthropoda</taxon>
        <taxon>Crustacea</taxon>
        <taxon>Multicrustacea</taxon>
        <taxon>Malacostraca</taxon>
        <taxon>Eumalacostraca</taxon>
        <taxon>Eucarida</taxon>
        <taxon>Decapoda</taxon>
        <taxon>Pleocyemata</taxon>
        <taxon>Brachyura</taxon>
        <taxon>Eubrachyura</taxon>
        <taxon>Portunoidea</taxon>
        <taxon>Portunidae</taxon>
        <taxon>Portuninae</taxon>
        <taxon>Scylla</taxon>
    </lineage>
</organism>